<reference evidence="2 3" key="1">
    <citation type="submission" date="2018-12" db="EMBL/GenBank/DDBJ databases">
        <authorList>
            <consortium name="Pathogen Informatics"/>
        </authorList>
    </citation>
    <scope>NUCLEOTIDE SEQUENCE [LARGE SCALE GENOMIC DNA]</scope>
    <source>
        <strain evidence="2 3">NCTC12227</strain>
    </source>
</reference>
<keyword evidence="1" id="KW-0472">Membrane</keyword>
<organism evidence="2 3">
    <name type="scientific">Neisseria animaloris</name>
    <dbReference type="NCBI Taxonomy" id="326522"/>
    <lineage>
        <taxon>Bacteria</taxon>
        <taxon>Pseudomonadati</taxon>
        <taxon>Pseudomonadota</taxon>
        <taxon>Betaproteobacteria</taxon>
        <taxon>Neisseriales</taxon>
        <taxon>Neisseriaceae</taxon>
        <taxon>Neisseria</taxon>
    </lineage>
</organism>
<feature type="transmembrane region" description="Helical" evidence="1">
    <location>
        <begin position="5"/>
        <end position="24"/>
    </location>
</feature>
<gene>
    <name evidence="2" type="ORF">NCTC12227_01057</name>
</gene>
<keyword evidence="3" id="KW-1185">Reference proteome</keyword>
<protein>
    <submittedName>
        <fullName evidence="2">Membrane protein</fullName>
    </submittedName>
</protein>
<evidence type="ECO:0000313" key="3">
    <source>
        <dbReference type="Proteomes" id="UP000268229"/>
    </source>
</evidence>
<sequence>MNQELLGIIFLPAGIISMCMAGLWQMYVMMTESYTLNRYKDKQLVWVVAALFFSFSLAVYWLCPNARKKGLLFALLGIGGAVMYVLGKQWLPFTAK</sequence>
<dbReference type="EMBL" id="LR134516">
    <property type="protein sequence ID" value="VEJ21327.1"/>
    <property type="molecule type" value="Genomic_DNA"/>
</dbReference>
<dbReference type="KEGG" id="nani:NCTC12227_01057"/>
<proteinExistence type="predicted"/>
<dbReference type="OrthoDB" id="8604072at2"/>
<feature type="transmembrane region" description="Helical" evidence="1">
    <location>
        <begin position="44"/>
        <end position="63"/>
    </location>
</feature>
<keyword evidence="1" id="KW-0812">Transmembrane</keyword>
<feature type="transmembrane region" description="Helical" evidence="1">
    <location>
        <begin position="70"/>
        <end position="87"/>
    </location>
</feature>
<evidence type="ECO:0000256" key="1">
    <source>
        <dbReference type="SAM" id="Phobius"/>
    </source>
</evidence>
<accession>A0A1X3CKX9</accession>
<evidence type="ECO:0000313" key="2">
    <source>
        <dbReference type="EMBL" id="VEJ21327.1"/>
    </source>
</evidence>
<dbReference type="RefSeq" id="WP_085389646.1">
    <property type="nucleotide sequence ID" value="NZ_JBGNXI010000001.1"/>
</dbReference>
<keyword evidence="1" id="KW-1133">Transmembrane helix</keyword>
<name>A0A1X3CKX9_9NEIS</name>
<dbReference type="AlphaFoldDB" id="A0A1X3CKX9"/>
<dbReference type="Proteomes" id="UP000268229">
    <property type="component" value="Chromosome"/>
</dbReference>